<evidence type="ECO:0000259" key="5">
    <source>
        <dbReference type="PROSITE" id="PS00631"/>
    </source>
</evidence>
<evidence type="ECO:0000256" key="3">
    <source>
        <dbReference type="ARBA" id="ARBA00022670"/>
    </source>
</evidence>
<dbReference type="PANTHER" id="PTHR11963">
    <property type="entry name" value="LEUCINE AMINOPEPTIDASE-RELATED"/>
    <property type="match status" value="1"/>
</dbReference>
<evidence type="ECO:0000256" key="4">
    <source>
        <dbReference type="ARBA" id="ARBA00022801"/>
    </source>
</evidence>
<feature type="domain" description="Cytosol aminopeptidase" evidence="5">
    <location>
        <begin position="159"/>
        <end position="166"/>
    </location>
</feature>
<gene>
    <name evidence="6" type="ORF">RDB_LOCUS165082</name>
</gene>
<evidence type="ECO:0000313" key="7">
    <source>
        <dbReference type="Proteomes" id="UP000663843"/>
    </source>
</evidence>
<dbReference type="EMBL" id="CAJMWT010006869">
    <property type="protein sequence ID" value="CAE6520841.1"/>
    <property type="molecule type" value="Genomic_DNA"/>
</dbReference>
<dbReference type="Gene3D" id="3.40.630.10">
    <property type="entry name" value="Zn peptidases"/>
    <property type="match status" value="1"/>
</dbReference>
<sequence length="325" mass="34928">MEIPANLLTPTLFADRIKKEFEGLDKVEIKVRDKAWAEEKKMNTFLSVAKGSSEPCKFLEIHYKGDPDTNARPLVFVGKGITFDSGGISLKPSAGMKLMRGDMGGAAVVASATLAIAKLKRPINVITLIALTENMPGPAANKPGDVIYTMNGKTVEVDNTDAEGRLILSDTLFYGSSEFNPHTIIDCATLTGAMDVALGTVYTGVFSASDSLWNELDTAGQAEHDQFWRMPLDEAYGPQIYSSNADLCNTGGKSAGSCTAALFLKAFVKGIPSEDGEGEGTVRWAHVDMAGTMEAPRGEPYQEKGMTGRPVRAFVEFARRLGEGK</sequence>
<dbReference type="SUPFAM" id="SSF53187">
    <property type="entry name" value="Zn-dependent exopeptidases"/>
    <property type="match status" value="1"/>
</dbReference>
<comment type="similarity">
    <text evidence="1">Belongs to the peptidase M17 family.</text>
</comment>
<name>A0A8H3HDD2_9AGAM</name>
<dbReference type="Proteomes" id="UP000663843">
    <property type="component" value="Unassembled WGS sequence"/>
</dbReference>
<dbReference type="Pfam" id="PF00883">
    <property type="entry name" value="Peptidase_M17"/>
    <property type="match status" value="1"/>
</dbReference>
<evidence type="ECO:0000256" key="2">
    <source>
        <dbReference type="ARBA" id="ARBA00022438"/>
    </source>
</evidence>
<accession>A0A8H3HDD2</accession>
<dbReference type="InterPro" id="IPR011356">
    <property type="entry name" value="Leucine_aapep/pepB"/>
</dbReference>
<dbReference type="PANTHER" id="PTHR11963:SF23">
    <property type="entry name" value="CYTOSOL AMINOPEPTIDASE"/>
    <property type="match status" value="1"/>
</dbReference>
<protein>
    <recommendedName>
        <fullName evidence="5">Cytosol aminopeptidase domain-containing protein</fullName>
    </recommendedName>
</protein>
<keyword evidence="4" id="KW-0378">Hydrolase</keyword>
<dbReference type="PRINTS" id="PR00481">
    <property type="entry name" value="LAMNOPPTDASE"/>
</dbReference>
<comment type="caution">
    <text evidence="6">The sequence shown here is derived from an EMBL/GenBank/DDBJ whole genome shotgun (WGS) entry which is preliminary data.</text>
</comment>
<dbReference type="AlphaFoldDB" id="A0A8H3HDD2"/>
<dbReference type="GO" id="GO:0005737">
    <property type="term" value="C:cytoplasm"/>
    <property type="evidence" value="ECO:0007669"/>
    <property type="project" value="InterPro"/>
</dbReference>
<dbReference type="GO" id="GO:0006508">
    <property type="term" value="P:proteolysis"/>
    <property type="evidence" value="ECO:0007669"/>
    <property type="project" value="UniProtKB-KW"/>
</dbReference>
<evidence type="ECO:0000313" key="6">
    <source>
        <dbReference type="EMBL" id="CAE6520841.1"/>
    </source>
</evidence>
<dbReference type="CDD" id="cd00433">
    <property type="entry name" value="Peptidase_M17"/>
    <property type="match status" value="1"/>
</dbReference>
<dbReference type="GO" id="GO:0070006">
    <property type="term" value="F:metalloaminopeptidase activity"/>
    <property type="evidence" value="ECO:0007669"/>
    <property type="project" value="InterPro"/>
</dbReference>
<dbReference type="GO" id="GO:0030145">
    <property type="term" value="F:manganese ion binding"/>
    <property type="evidence" value="ECO:0007669"/>
    <property type="project" value="InterPro"/>
</dbReference>
<reference evidence="6" key="1">
    <citation type="submission" date="2021-01" db="EMBL/GenBank/DDBJ databases">
        <authorList>
            <person name="Kaushik A."/>
        </authorList>
    </citation>
    <scope>NUCLEOTIDE SEQUENCE</scope>
    <source>
        <strain evidence="6">AG2-2IIIB</strain>
    </source>
</reference>
<dbReference type="PROSITE" id="PS00631">
    <property type="entry name" value="CYTOSOL_AP"/>
    <property type="match status" value="1"/>
</dbReference>
<dbReference type="InterPro" id="IPR000819">
    <property type="entry name" value="Peptidase_M17_C"/>
</dbReference>
<evidence type="ECO:0000256" key="1">
    <source>
        <dbReference type="ARBA" id="ARBA00009528"/>
    </source>
</evidence>
<keyword evidence="3" id="KW-0645">Protease</keyword>
<keyword evidence="2" id="KW-0031">Aminopeptidase</keyword>
<organism evidence="6 7">
    <name type="scientific">Rhizoctonia solani</name>
    <dbReference type="NCBI Taxonomy" id="456999"/>
    <lineage>
        <taxon>Eukaryota</taxon>
        <taxon>Fungi</taxon>
        <taxon>Dikarya</taxon>
        <taxon>Basidiomycota</taxon>
        <taxon>Agaricomycotina</taxon>
        <taxon>Agaricomycetes</taxon>
        <taxon>Cantharellales</taxon>
        <taxon>Ceratobasidiaceae</taxon>
        <taxon>Rhizoctonia</taxon>
    </lineage>
</organism>
<proteinExistence type="inferred from homology"/>